<evidence type="ECO:0000256" key="9">
    <source>
        <dbReference type="ARBA" id="ARBA00048605"/>
    </source>
</evidence>
<evidence type="ECO:0000256" key="10">
    <source>
        <dbReference type="PIRSR" id="PIRSR601382-1"/>
    </source>
</evidence>
<dbReference type="PRINTS" id="PR00747">
    <property type="entry name" value="GLYHDRLASE47"/>
</dbReference>
<evidence type="ECO:0000256" key="1">
    <source>
        <dbReference type="ARBA" id="ARBA00001913"/>
    </source>
</evidence>
<dbReference type="GO" id="GO:0005783">
    <property type="term" value="C:endoplasmic reticulum"/>
    <property type="evidence" value="ECO:0007669"/>
    <property type="project" value="TreeGrafter"/>
</dbReference>
<evidence type="ECO:0000256" key="6">
    <source>
        <dbReference type="ARBA" id="ARBA00022837"/>
    </source>
</evidence>
<dbReference type="Pfam" id="PF01532">
    <property type="entry name" value="Glyco_hydro_47"/>
    <property type="match status" value="1"/>
</dbReference>
<evidence type="ECO:0000256" key="12">
    <source>
        <dbReference type="PIRSR" id="PIRSR601382-3"/>
    </source>
</evidence>
<reference evidence="16" key="1">
    <citation type="submission" date="2020-12" db="EMBL/GenBank/DDBJ databases">
        <title>Metabolic potential, ecology and presence of endohyphal bacteria is reflected in genomic diversity of Mucoromycotina.</title>
        <authorList>
            <person name="Muszewska A."/>
            <person name="Okrasinska A."/>
            <person name="Steczkiewicz K."/>
            <person name="Drgas O."/>
            <person name="Orlowska M."/>
            <person name="Perlinska-Lenart U."/>
            <person name="Aleksandrzak-Piekarczyk T."/>
            <person name="Szatraj K."/>
            <person name="Zielenkiewicz U."/>
            <person name="Pilsyk S."/>
            <person name="Malc E."/>
            <person name="Mieczkowski P."/>
            <person name="Kruszewska J.S."/>
            <person name="Biernat P."/>
            <person name="Pawlowska J."/>
        </authorList>
    </citation>
    <scope>NUCLEOTIDE SEQUENCE</scope>
    <source>
        <strain evidence="16">WA0000017839</strain>
    </source>
</reference>
<evidence type="ECO:0000256" key="11">
    <source>
        <dbReference type="PIRSR" id="PIRSR601382-2"/>
    </source>
</evidence>
<dbReference type="InterPro" id="IPR012341">
    <property type="entry name" value="6hp_glycosidase-like_sf"/>
</dbReference>
<evidence type="ECO:0000256" key="7">
    <source>
        <dbReference type="ARBA" id="ARBA00023157"/>
    </source>
</evidence>
<dbReference type="GO" id="GO:0005975">
    <property type="term" value="P:carbohydrate metabolic process"/>
    <property type="evidence" value="ECO:0007669"/>
    <property type="project" value="InterPro"/>
</dbReference>
<dbReference type="InterPro" id="IPR036026">
    <property type="entry name" value="Seven-hairpin_glycosidases"/>
</dbReference>
<keyword evidence="17" id="KW-1185">Reference proteome</keyword>
<organism evidence="16 17">
    <name type="scientific">Mucor saturninus</name>
    <dbReference type="NCBI Taxonomy" id="64648"/>
    <lineage>
        <taxon>Eukaryota</taxon>
        <taxon>Fungi</taxon>
        <taxon>Fungi incertae sedis</taxon>
        <taxon>Mucoromycota</taxon>
        <taxon>Mucoromycotina</taxon>
        <taxon>Mucoromycetes</taxon>
        <taxon>Mucorales</taxon>
        <taxon>Mucorineae</taxon>
        <taxon>Mucoraceae</taxon>
        <taxon>Mucor</taxon>
    </lineage>
</organism>
<protein>
    <recommendedName>
        <fullName evidence="13">alpha-1,2-Mannosidase</fullName>
        <ecNumber evidence="13">3.2.1.-</ecNumber>
    </recommendedName>
</protein>
<keyword evidence="15" id="KW-0472">Membrane</keyword>
<dbReference type="GO" id="GO:0005509">
    <property type="term" value="F:calcium ion binding"/>
    <property type="evidence" value="ECO:0007669"/>
    <property type="project" value="InterPro"/>
</dbReference>
<feature type="active site" description="Proton donor" evidence="10">
    <location>
        <position position="231"/>
    </location>
</feature>
<evidence type="ECO:0000313" key="16">
    <source>
        <dbReference type="EMBL" id="KAG2213162.1"/>
    </source>
</evidence>
<feature type="active site" description="Proton donor" evidence="10">
    <location>
        <position position="488"/>
    </location>
</feature>
<dbReference type="PANTHER" id="PTHR11742:SF55">
    <property type="entry name" value="ENDOPLASMIC RETICULUM MANNOSYL-OLIGOSACCHARIDE 1,2-ALPHA-MANNOSIDASE"/>
    <property type="match status" value="1"/>
</dbReference>
<feature type="transmembrane region" description="Helical" evidence="15">
    <location>
        <begin position="44"/>
        <end position="60"/>
    </location>
</feature>
<evidence type="ECO:0000256" key="15">
    <source>
        <dbReference type="SAM" id="Phobius"/>
    </source>
</evidence>
<comment type="catalytic activity">
    <reaction evidence="8">
        <text>N(4)-(alpha-D-Man-(1-&gt;2)-alpha-D-Man-(1-&gt;2)-alpha-D-Man-(1-&gt;3)-[alpha-D-Man-(1-&gt;3)-[alpha-D-Man-(1-&gt;2)-alpha-D-Man-(1-&gt;6)]-alpha-D-Man-(1-&gt;6)]-beta-D-Man-(1-&gt;4)-beta-D-GlcNAc-(1-&gt;4)-beta-D-GlcNAc)-L-asparaginyl-[protein] (N-glucan mannose isomer 8A1,2,3B1,3) + 3 H2O = N(4)-(alpha-D-Man-(1-&gt;3)-[alpha-D-Man-(1-&gt;3)-[alpha-D-Man-(1-&gt;6)]-alpha-D-Man-(1-&gt;6)]-beta-D-Man-(1-&gt;4)-beta-D-GlcNAc-(1-&gt;4)-beta-D-GlcNAc)-L-asparaginyl-[protein] (N-glucan mannose isomer 5A1,2) + 3 beta-D-mannose</text>
        <dbReference type="Rhea" id="RHEA:56028"/>
        <dbReference type="Rhea" id="RHEA-COMP:14358"/>
        <dbReference type="Rhea" id="RHEA-COMP:14367"/>
        <dbReference type="ChEBI" id="CHEBI:15377"/>
        <dbReference type="ChEBI" id="CHEBI:28563"/>
        <dbReference type="ChEBI" id="CHEBI:59087"/>
        <dbReference type="ChEBI" id="CHEBI:60628"/>
        <dbReference type="EC" id="3.2.1.113"/>
    </reaction>
</comment>
<sequence>MLPTHSSANNNRGDFYSDDDKYDKTHSSKGYGILRSIKNLDRKVVVTTLIVTVFVVYYISQWTGHSVSITNEKDALDISPLPFVPTFIPNPIISDEEEIEEEDLEEEEEDEALVIIEDSLKLDSDSFLFTQYPPPTSLVPTDTLTASRQQQIINAFRHAWKGYSQDAYGKDEYQPLSHSGHDWAPGGVGLMIIDSLDTILLMNLTTEYNQARQWVATSLDFNKNQGVNVFETTIRILGGLLSAYHLSNNDKLYLEKAVDLGDRLLYAFNTDSGIPYSDINLSTGVPNSYGSSSTAEAATIQLEFKYLSHLTGDMKYWDAAEKVMERLNELVTAVDAGAVDGLVPIYIEAMEGNFVSREIRLGSRGDSYYEYLLKQYLQTDKSEIKYRERYDHAVDGIKKHLVKYTYPNHLMYIAEMMDSKYPSITHNKMDHLVCFMGGNFVLGVTEGSSIHELDPLDAKDAEDFRLGQELTRTCYEMYNMTETGLASEIVYLNTFEQSGPEQPDMEINYQDAHSLLRPETLESIFLLYRMTGEEKYREWGWKIFEAFEKHTKLEGGGYAALKDVTKLPATKDNRMDTFFLAETLKYLYLLFSPDDIIPLEGYVFNTEAHPLPVFSPTV</sequence>
<dbReference type="SUPFAM" id="SSF48225">
    <property type="entry name" value="Seven-hairpin glycosidases"/>
    <property type="match status" value="1"/>
</dbReference>
<feature type="compositionally biased region" description="Polar residues" evidence="14">
    <location>
        <begin position="1"/>
        <end position="12"/>
    </location>
</feature>
<comment type="pathway">
    <text evidence="2">Protein modification; protein glycosylation.</text>
</comment>
<dbReference type="OrthoDB" id="8118055at2759"/>
<evidence type="ECO:0000256" key="4">
    <source>
        <dbReference type="ARBA" id="ARBA00022723"/>
    </source>
</evidence>
<evidence type="ECO:0000313" key="17">
    <source>
        <dbReference type="Proteomes" id="UP000603453"/>
    </source>
</evidence>
<dbReference type="Gene3D" id="1.50.10.10">
    <property type="match status" value="1"/>
</dbReference>
<accession>A0A8H7RN02</accession>
<feature type="active site" evidence="10">
    <location>
        <position position="366"/>
    </location>
</feature>
<evidence type="ECO:0000256" key="3">
    <source>
        <dbReference type="ARBA" id="ARBA00007658"/>
    </source>
</evidence>
<dbReference type="PANTHER" id="PTHR11742">
    <property type="entry name" value="MANNOSYL-OLIGOSACCHARIDE ALPHA-1,2-MANNOSIDASE-RELATED"/>
    <property type="match status" value="1"/>
</dbReference>
<comment type="cofactor">
    <cofactor evidence="1 11">
        <name>Ca(2+)</name>
        <dbReference type="ChEBI" id="CHEBI:29108"/>
    </cofactor>
</comment>
<dbReference type="GO" id="GO:0016020">
    <property type="term" value="C:membrane"/>
    <property type="evidence" value="ECO:0007669"/>
    <property type="project" value="InterPro"/>
</dbReference>
<gene>
    <name evidence="16" type="ORF">INT47_011311</name>
</gene>
<comment type="catalytic activity">
    <reaction evidence="9">
        <text>N(4)-(alpha-D-Man-(1-&gt;2)-alpha-D-Man-(1-&gt;2)-alpha-D-Man-(1-&gt;3)-[alpha-D-Man-(1-&gt;2)-alpha-D-Man-(1-&gt;3)-[alpha-D-Man-(1-&gt;2)-alpha-D-Man-(1-&gt;6)]-alpha-D-Man-(1-&gt;6)]-beta-D-Man-(1-&gt;4)-beta-D-GlcNAc-(1-&gt;4)-beta-D-GlcNAc)-L-asparaginyl-[protein] (N-glucan mannose isomer 9A1,2,3B1,2,3) + 4 H2O = N(4)-(alpha-D-Man-(1-&gt;3)-[alpha-D-Man-(1-&gt;3)-[alpha-D-Man-(1-&gt;6)]-alpha-D-Man-(1-&gt;6)]-beta-D-Man-(1-&gt;4)-beta-D-GlcNAc-(1-&gt;4)-beta-D-GlcNAc)-L-asparaginyl-[protein] (N-glucan mannose isomer 5A1,2) + 4 beta-D-mannose</text>
        <dbReference type="Rhea" id="RHEA:56008"/>
        <dbReference type="Rhea" id="RHEA-COMP:14356"/>
        <dbReference type="Rhea" id="RHEA-COMP:14367"/>
        <dbReference type="ChEBI" id="CHEBI:15377"/>
        <dbReference type="ChEBI" id="CHEBI:28563"/>
        <dbReference type="ChEBI" id="CHEBI:59087"/>
        <dbReference type="ChEBI" id="CHEBI:139493"/>
        <dbReference type="EC" id="3.2.1.113"/>
    </reaction>
</comment>
<dbReference type="GO" id="GO:0004571">
    <property type="term" value="F:mannosyl-oligosaccharide 1,2-alpha-mannosidase activity"/>
    <property type="evidence" value="ECO:0007669"/>
    <property type="project" value="UniProtKB-EC"/>
</dbReference>
<keyword evidence="5 13" id="KW-0378">Hydrolase</keyword>
<feature type="region of interest" description="Disordered" evidence="14">
    <location>
        <begin position="1"/>
        <end position="20"/>
    </location>
</feature>
<keyword evidence="7 12" id="KW-1015">Disulfide bond</keyword>
<feature type="binding site" evidence="11">
    <location>
        <position position="606"/>
    </location>
    <ligand>
        <name>Ca(2+)</name>
        <dbReference type="ChEBI" id="CHEBI:29108"/>
    </ligand>
</feature>
<keyword evidence="13" id="KW-0326">Glycosidase</keyword>
<dbReference type="EC" id="3.2.1.-" evidence="13"/>
<dbReference type="InterPro" id="IPR001382">
    <property type="entry name" value="Glyco_hydro_47"/>
</dbReference>
<comment type="caution">
    <text evidence="16">The sequence shown here is derived from an EMBL/GenBank/DDBJ whole genome shotgun (WGS) entry which is preliminary data.</text>
</comment>
<dbReference type="EMBL" id="JAEPRD010000004">
    <property type="protein sequence ID" value="KAG2213162.1"/>
    <property type="molecule type" value="Genomic_DNA"/>
</dbReference>
<dbReference type="GO" id="GO:0036503">
    <property type="term" value="P:ERAD pathway"/>
    <property type="evidence" value="ECO:0007669"/>
    <property type="project" value="UniProtKB-ARBA"/>
</dbReference>
<proteinExistence type="inferred from homology"/>
<name>A0A8H7RN02_9FUNG</name>
<evidence type="ECO:0000256" key="14">
    <source>
        <dbReference type="SAM" id="MobiDB-lite"/>
    </source>
</evidence>
<evidence type="ECO:0000256" key="5">
    <source>
        <dbReference type="ARBA" id="ARBA00022801"/>
    </source>
</evidence>
<keyword evidence="6 11" id="KW-0106">Calcium</keyword>
<comment type="similarity">
    <text evidence="3 13">Belongs to the glycosyl hydrolase 47 family.</text>
</comment>
<keyword evidence="15" id="KW-1133">Transmembrane helix</keyword>
<keyword evidence="15" id="KW-0812">Transmembrane</keyword>
<feature type="disulfide bond" evidence="12">
    <location>
        <begin position="434"/>
        <end position="474"/>
    </location>
</feature>
<dbReference type="InterPro" id="IPR050749">
    <property type="entry name" value="Glycosyl_Hydrolase_47"/>
</dbReference>
<evidence type="ECO:0000256" key="13">
    <source>
        <dbReference type="RuleBase" id="RU361193"/>
    </source>
</evidence>
<evidence type="ECO:0000256" key="8">
    <source>
        <dbReference type="ARBA" id="ARBA00047669"/>
    </source>
</evidence>
<dbReference type="AlphaFoldDB" id="A0A8H7RN02"/>
<evidence type="ECO:0000256" key="2">
    <source>
        <dbReference type="ARBA" id="ARBA00004922"/>
    </source>
</evidence>
<keyword evidence="4 11" id="KW-0479">Metal-binding</keyword>
<feature type="active site" evidence="10">
    <location>
        <position position="519"/>
    </location>
</feature>
<dbReference type="Proteomes" id="UP000603453">
    <property type="component" value="Unassembled WGS sequence"/>
</dbReference>